<dbReference type="FunFam" id="2.60.220.50:FF:000013">
    <property type="entry name" value="Adhesion G protein-coupled receptor E1"/>
    <property type="match status" value="1"/>
</dbReference>
<dbReference type="InterPro" id="IPR000832">
    <property type="entry name" value="GPCR_2_secretin-like"/>
</dbReference>
<keyword evidence="11 18" id="KW-0472">Membrane</keyword>
<reference evidence="22" key="2">
    <citation type="submission" date="2025-08" db="UniProtKB">
        <authorList>
            <consortium name="Ensembl"/>
        </authorList>
    </citation>
    <scope>IDENTIFICATION</scope>
</reference>
<dbReference type="Pfam" id="PF07645">
    <property type="entry name" value="EGF_CA"/>
    <property type="match status" value="11"/>
</dbReference>
<feature type="domain" description="EGF-like" evidence="19">
    <location>
        <begin position="43"/>
        <end position="80"/>
    </location>
</feature>
<dbReference type="FunFam" id="2.10.25.10:FF:000453">
    <property type="entry name" value="Adhesion G protein-coupled receptor E1"/>
    <property type="match status" value="1"/>
</dbReference>
<dbReference type="RefSeq" id="XP_027403281.1">
    <property type="nucleotide sequence ID" value="XM_027547480.1"/>
</dbReference>
<dbReference type="GeneID" id="113895812"/>
<evidence type="ECO:0000256" key="4">
    <source>
        <dbReference type="ARBA" id="ARBA00022536"/>
    </source>
</evidence>
<dbReference type="InterPro" id="IPR046338">
    <property type="entry name" value="GAIN_dom_sf"/>
</dbReference>
<feature type="domain" description="GAIN-B" evidence="20">
    <location>
        <begin position="703"/>
        <end position="869"/>
    </location>
</feature>
<evidence type="ECO:0000259" key="21">
    <source>
        <dbReference type="PROSITE" id="PS50261"/>
    </source>
</evidence>
<keyword evidence="14" id="KW-0325">Glycoprotein</keyword>
<evidence type="ECO:0000256" key="14">
    <source>
        <dbReference type="ARBA" id="ARBA00023180"/>
    </source>
</evidence>
<dbReference type="InterPro" id="IPR057244">
    <property type="entry name" value="GAIN_B"/>
</dbReference>
<feature type="domain" description="EGF-like" evidence="19">
    <location>
        <begin position="441"/>
        <end position="478"/>
    </location>
</feature>
<gene>
    <name evidence="22" type="primary">ADGRE1</name>
</gene>
<dbReference type="PROSITE" id="PS50221">
    <property type="entry name" value="GAIN_B"/>
    <property type="match status" value="1"/>
</dbReference>
<protein>
    <submittedName>
        <fullName evidence="22">Adhesion G protein-coupled receptor E1</fullName>
    </submittedName>
</protein>
<evidence type="ECO:0000256" key="16">
    <source>
        <dbReference type="PROSITE-ProRule" id="PRU00076"/>
    </source>
</evidence>
<feature type="transmembrane region" description="Helical" evidence="18">
    <location>
        <begin position="982"/>
        <end position="1003"/>
    </location>
</feature>
<feature type="transmembrane region" description="Helical" evidence="18">
    <location>
        <begin position="909"/>
        <end position="928"/>
    </location>
</feature>
<dbReference type="PRINTS" id="PR00249">
    <property type="entry name" value="GPCRSECRETIN"/>
</dbReference>
<dbReference type="PROSITE" id="PS00650">
    <property type="entry name" value="G_PROTEIN_RECEP_F2_2"/>
    <property type="match status" value="1"/>
</dbReference>
<dbReference type="InterPro" id="IPR000203">
    <property type="entry name" value="GPS"/>
</dbReference>
<keyword evidence="13" id="KW-0675">Receptor</keyword>
<evidence type="ECO:0000256" key="9">
    <source>
        <dbReference type="ARBA" id="ARBA00022989"/>
    </source>
</evidence>
<feature type="domain" description="EGF-like" evidence="19">
    <location>
        <begin position="92"/>
        <end position="130"/>
    </location>
</feature>
<feature type="domain" description="EGF-like" evidence="19">
    <location>
        <begin position="242"/>
        <end position="279"/>
    </location>
</feature>
<dbReference type="FunFam" id="2.10.25.10:FF:000812">
    <property type="entry name" value="adhesion G protein-coupled receptor E1"/>
    <property type="match status" value="1"/>
</dbReference>
<keyword evidence="12" id="KW-1015">Disulfide bond</keyword>
<keyword evidence="7" id="KW-0677">Repeat</keyword>
<dbReference type="InterPro" id="IPR017981">
    <property type="entry name" value="GPCR_2-like_7TM"/>
</dbReference>
<dbReference type="PROSITE" id="PS50261">
    <property type="entry name" value="G_PROTEIN_RECEP_F2_4"/>
    <property type="match status" value="1"/>
</dbReference>
<evidence type="ECO:0000256" key="6">
    <source>
        <dbReference type="ARBA" id="ARBA00022729"/>
    </source>
</evidence>
<dbReference type="Gene3D" id="2.10.25.10">
    <property type="entry name" value="Laminin"/>
    <property type="match status" value="11"/>
</dbReference>
<dbReference type="InterPro" id="IPR018097">
    <property type="entry name" value="EGF_Ca-bd_CS"/>
</dbReference>
<keyword evidence="15" id="KW-0807">Transducer</keyword>
<feature type="domain" description="EGF-like" evidence="19">
    <location>
        <begin position="490"/>
        <end position="531"/>
    </location>
</feature>
<dbReference type="SUPFAM" id="SSF81321">
    <property type="entry name" value="Family A G protein-coupled receptor-like"/>
    <property type="match status" value="1"/>
</dbReference>
<feature type="domain" description="EGF-like" evidence="19">
    <location>
        <begin position="291"/>
        <end position="328"/>
    </location>
</feature>
<dbReference type="GO" id="GO:0005509">
    <property type="term" value="F:calcium ion binding"/>
    <property type="evidence" value="ECO:0007669"/>
    <property type="project" value="InterPro"/>
</dbReference>
<evidence type="ECO:0000259" key="19">
    <source>
        <dbReference type="PROSITE" id="PS50026"/>
    </source>
</evidence>
<dbReference type="Proteomes" id="UP000429181">
    <property type="component" value="Chromosome 7"/>
</dbReference>
<dbReference type="InterPro" id="IPR001740">
    <property type="entry name" value="GPCR_2_EMR1-like_rcpt"/>
</dbReference>
<proteinExistence type="inferred from homology"/>
<keyword evidence="9 18" id="KW-1133">Transmembrane helix</keyword>
<dbReference type="GO" id="GO:0005886">
    <property type="term" value="C:plasma membrane"/>
    <property type="evidence" value="ECO:0007669"/>
    <property type="project" value="UniProtKB-SubCell"/>
</dbReference>
<dbReference type="PRINTS" id="PR01128">
    <property type="entry name" value="EMR1HORMONER"/>
</dbReference>
<accession>A0A4W2HHC6</accession>
<evidence type="ECO:0000256" key="17">
    <source>
        <dbReference type="SAM" id="MobiDB-lite"/>
    </source>
</evidence>
<feature type="domain" description="EGF-like" evidence="19">
    <location>
        <begin position="540"/>
        <end position="577"/>
    </location>
</feature>
<dbReference type="Pfam" id="PF00002">
    <property type="entry name" value="7tm_2"/>
    <property type="match status" value="1"/>
</dbReference>
<dbReference type="InterPro" id="IPR000742">
    <property type="entry name" value="EGF"/>
</dbReference>
<dbReference type="InterPro" id="IPR017983">
    <property type="entry name" value="GPCR_2_secretin-like_CS"/>
</dbReference>
<feature type="domain" description="EGF-like" evidence="19">
    <location>
        <begin position="340"/>
        <end position="377"/>
    </location>
</feature>
<evidence type="ECO:0000256" key="7">
    <source>
        <dbReference type="ARBA" id="ARBA00022737"/>
    </source>
</evidence>
<dbReference type="CDD" id="cd00054">
    <property type="entry name" value="EGF_CA"/>
    <property type="match status" value="10"/>
</dbReference>
<feature type="transmembrane region" description="Helical" evidence="18">
    <location>
        <begin position="1068"/>
        <end position="1090"/>
    </location>
</feature>
<dbReference type="FunFam" id="2.10.25.10:FF:000243">
    <property type="entry name" value="Adhesion G protein-coupled receptor E1"/>
    <property type="match status" value="7"/>
</dbReference>
<dbReference type="PROSITE" id="PS01187">
    <property type="entry name" value="EGF_CA"/>
    <property type="match status" value="3"/>
</dbReference>
<feature type="domain" description="EGF-like" evidence="19">
    <location>
        <begin position="389"/>
        <end position="427"/>
    </location>
</feature>
<dbReference type="Gene3D" id="1.20.1070.10">
    <property type="entry name" value="Rhodopsin 7-helix transmembrane proteins"/>
    <property type="match status" value="1"/>
</dbReference>
<feature type="transmembrane region" description="Helical" evidence="18">
    <location>
        <begin position="1096"/>
        <end position="1119"/>
    </location>
</feature>
<evidence type="ECO:0000256" key="15">
    <source>
        <dbReference type="ARBA" id="ARBA00023224"/>
    </source>
</evidence>
<dbReference type="GO" id="GO:0007189">
    <property type="term" value="P:adenylate cyclase-activating G protein-coupled receptor signaling pathway"/>
    <property type="evidence" value="ECO:0007669"/>
    <property type="project" value="TreeGrafter"/>
</dbReference>
<dbReference type="Gene3D" id="2.60.220.50">
    <property type="match status" value="1"/>
</dbReference>
<evidence type="ECO:0000256" key="1">
    <source>
        <dbReference type="ARBA" id="ARBA00004651"/>
    </source>
</evidence>
<dbReference type="Pfam" id="PF01825">
    <property type="entry name" value="GPS"/>
    <property type="match status" value="1"/>
</dbReference>
<dbReference type="PANTHER" id="PTHR12011:SF449">
    <property type="entry name" value="ADHESION G PROTEIN-COUPLED RECEPTOR E1"/>
    <property type="match status" value="1"/>
</dbReference>
<dbReference type="FunFam" id="1.20.1070.10:FF:000054">
    <property type="entry name" value="Adhesion G protein-coupled receptor E3"/>
    <property type="match status" value="1"/>
</dbReference>
<keyword evidence="6" id="KW-0732">Signal</keyword>
<dbReference type="GO" id="GO:0004930">
    <property type="term" value="F:G protein-coupled receptor activity"/>
    <property type="evidence" value="ECO:0007669"/>
    <property type="project" value="UniProtKB-KW"/>
</dbReference>
<dbReference type="PROSITE" id="PS50026">
    <property type="entry name" value="EGF_3"/>
    <property type="match status" value="11"/>
</dbReference>
<dbReference type="AlphaFoldDB" id="A0A4W2HHC6"/>
<dbReference type="SUPFAM" id="SSF57196">
    <property type="entry name" value="EGF/Laminin"/>
    <property type="match status" value="11"/>
</dbReference>
<feature type="region of interest" description="Disordered" evidence="17">
    <location>
        <begin position="1130"/>
        <end position="1158"/>
    </location>
</feature>
<feature type="domain" description="EGF-like" evidence="19">
    <location>
        <begin position="144"/>
        <end position="181"/>
    </location>
</feature>
<keyword evidence="5 18" id="KW-0812">Transmembrane</keyword>
<dbReference type="GO" id="GO:0007166">
    <property type="term" value="P:cell surface receptor signaling pathway"/>
    <property type="evidence" value="ECO:0007669"/>
    <property type="project" value="InterPro"/>
</dbReference>
<evidence type="ECO:0000259" key="20">
    <source>
        <dbReference type="PROSITE" id="PS50221"/>
    </source>
</evidence>
<evidence type="ECO:0000256" key="11">
    <source>
        <dbReference type="ARBA" id="ARBA00023136"/>
    </source>
</evidence>
<feature type="compositionally biased region" description="Polar residues" evidence="17">
    <location>
        <begin position="1138"/>
        <end position="1158"/>
    </location>
</feature>
<evidence type="ECO:0000256" key="13">
    <source>
        <dbReference type="ARBA" id="ARBA00023170"/>
    </source>
</evidence>
<dbReference type="InterPro" id="IPR000152">
    <property type="entry name" value="EGF-type_Asp/Asn_hydroxyl_site"/>
</dbReference>
<comment type="subcellular location">
    <subcellularLocation>
        <location evidence="1">Cell membrane</location>
        <topology evidence="1">Multi-pass membrane protein</topology>
    </subcellularLocation>
</comment>
<feature type="transmembrane region" description="Helical" evidence="18">
    <location>
        <begin position="940"/>
        <end position="966"/>
    </location>
</feature>
<evidence type="ECO:0000313" key="22">
    <source>
        <dbReference type="Ensembl" id="ENSBIXP00005030660.1"/>
    </source>
</evidence>
<evidence type="ECO:0000256" key="12">
    <source>
        <dbReference type="ARBA" id="ARBA00023157"/>
    </source>
</evidence>
<dbReference type="SMART" id="SM00179">
    <property type="entry name" value="EGF_CA"/>
    <property type="match status" value="11"/>
</dbReference>
<evidence type="ECO:0000256" key="5">
    <source>
        <dbReference type="ARBA" id="ARBA00022692"/>
    </source>
</evidence>
<dbReference type="InterPro" id="IPR049883">
    <property type="entry name" value="NOTCH1_EGF-like"/>
</dbReference>
<dbReference type="PANTHER" id="PTHR12011">
    <property type="entry name" value="ADHESION G-PROTEIN COUPLED RECEPTOR"/>
    <property type="match status" value="1"/>
</dbReference>
<dbReference type="InterPro" id="IPR001881">
    <property type="entry name" value="EGF-like_Ca-bd_dom"/>
</dbReference>
<comment type="similarity">
    <text evidence="2">Belongs to the G-protein coupled receptor 2 family. Adhesion G-protein coupled receptor (ADGR) subfamily.</text>
</comment>
<reference evidence="22 23" key="1">
    <citation type="submission" date="2018-11" db="EMBL/GenBank/DDBJ databases">
        <title>Haplotype-resolved cattle genomes.</title>
        <authorList>
            <person name="Low W.Y."/>
            <person name="Tearle R."/>
            <person name="Bickhart D.M."/>
            <person name="Rosen B.D."/>
            <person name="Koren S."/>
            <person name="Rhie A."/>
            <person name="Hiendleder S."/>
            <person name="Phillippy A.M."/>
            <person name="Smith T.P.L."/>
            <person name="Williams J.L."/>
        </authorList>
    </citation>
    <scope>NUCLEOTIDE SEQUENCE [LARGE SCALE GENOMIC DNA]</scope>
</reference>
<evidence type="ECO:0000256" key="10">
    <source>
        <dbReference type="ARBA" id="ARBA00023040"/>
    </source>
</evidence>
<evidence type="ECO:0000256" key="3">
    <source>
        <dbReference type="ARBA" id="ARBA00022475"/>
    </source>
</evidence>
<dbReference type="PROSITE" id="PS00010">
    <property type="entry name" value="ASX_HYDROXYL"/>
    <property type="match status" value="11"/>
</dbReference>
<feature type="transmembrane region" description="Helical" evidence="18">
    <location>
        <begin position="872"/>
        <end position="897"/>
    </location>
</feature>
<evidence type="ECO:0000313" key="23">
    <source>
        <dbReference type="Proteomes" id="UP000429181"/>
    </source>
</evidence>
<feature type="domain" description="G-protein coupled receptors family 2 profile 2" evidence="21">
    <location>
        <begin position="874"/>
        <end position="1120"/>
    </location>
</feature>
<dbReference type="CTD" id="2015"/>
<dbReference type="CDD" id="cd15439">
    <property type="entry name" value="7tmB2_EMR"/>
    <property type="match status" value="1"/>
</dbReference>
<feature type="domain" description="EGF-like" evidence="19">
    <location>
        <begin position="193"/>
        <end position="230"/>
    </location>
</feature>
<dbReference type="FunFam" id="2.10.25.10:FF:000462">
    <property type="entry name" value="Adhesion G protein-coupled receptor E1"/>
    <property type="match status" value="2"/>
</dbReference>
<sequence>MWSFSFLLFWGCCGIYTWGMLTLPTLGSMTRHEQPRWSSSSLDGNGCTDTTMCPAYATCTNTSRSYYCSCKRGFLSSNGLKTFKGPGVECKDIDECSQSPTPCGPNSICRNLPGRYRCSCMTGFSSPTGNNWISGKQGHFTCRDVDECANPRSCPEHSTCHNSPGSYSCVCNPGFQSRSGRKSFQGLKEMCEDVDECANPRSCPEHSTCHNSLGSYSCACNPGYNSRSGKKTFQGPGETCQDVDECANPRSCPDHSTCHNSLGNYSCVCNPGFQSRSGRKSFQGPGEMCQDVDECANPRSCPEHSTCHNSVGSYSCACNSGYISRSGKKSFQGPGETCQDVDECANPRSCPEHSTCHNSLGSYSCVCNPGFQSRSGKKSFQGPGEMCQNIDECSQTPPTCGPNSSCRNLPGRYECSCLTGFSSPTGNNWIPGKSGHFTCTDVDECANPRSCPEHSTCHNSLGSYSCVCNPGFQSRSGKKNFQGPGETCEDVDECSRNSTLCGPSSVCTNIPGKYSCSCLPGFFSPGVWSPEKPEAFKCADIDECLQDPSRCGPDSVCTNTLGSYSCGCVVGFHPNPEGSWKHGNFSCQRIPFKCKDDVIPSNMQVQLCHAGAAVEPKYVSFCALMNATLSVLDNVCENKTTVVSLKSTAKRLDSVIEKTSKWSNFTKEETSTLATVLLESVESTTLAAFLKPSANVSQTIQTKHLDIESKVIDKECTKENETFKLKAKGDEMKIWCSTIKESESTGINGVAFVSFSGMESILDERFLKDLQIPWASSKKKLKINSRVVGGIITGGKKDGFSKPVIYTLENIKPKQDFESAICVSWKPDVEGGRWTPSGCVLLEASKTHTVCGCNRMVNLAVIMASGEVTMEFTLYLISHVGTIISLVCLAMAIITFLLCRTLRNQNTYIHLHLCICLFLAKMLFLTGVDKTDNQMGCALIAGFLHYLFLACFFWMLVEAVMLFLMVRNLKVVNYFSSRNIKMLYLCAFGYGLPGLVVAVSAGLQPQGYGMYNRCWLNTETGFIWSFLGPVCTIIVVNSILLTWTLCILRQKLSSVNAEVSTLKDTRLLTFKAFAQIFILGCSWVLGIFQIGPMANIMAYLFTIINSLQGAFIFLIHCVLSRQVREEYRRCTTRKTKPSSETQTSGILLSSVPSTSKTG</sequence>
<evidence type="ECO:0000256" key="2">
    <source>
        <dbReference type="ARBA" id="ARBA00007343"/>
    </source>
</evidence>
<keyword evidence="10" id="KW-0297">G-protein coupled receptor</keyword>
<evidence type="ECO:0000256" key="18">
    <source>
        <dbReference type="SAM" id="Phobius"/>
    </source>
</evidence>
<name>A0A4W2HHC6_BOBOX</name>
<evidence type="ECO:0000256" key="8">
    <source>
        <dbReference type="ARBA" id="ARBA00022837"/>
    </source>
</evidence>
<dbReference type="Ensembl" id="ENSBIXT00005007197.1">
    <property type="protein sequence ID" value="ENSBIXP00005030660.1"/>
    <property type="gene ID" value="ENSBIXG00005010956.1"/>
</dbReference>
<dbReference type="SMART" id="SM00303">
    <property type="entry name" value="GPS"/>
    <property type="match status" value="1"/>
</dbReference>
<feature type="transmembrane region" description="Helical" evidence="18">
    <location>
        <begin position="1023"/>
        <end position="1048"/>
    </location>
</feature>
<organism evidence="22 23">
    <name type="scientific">Bos indicus x Bos taurus</name>
    <name type="common">Hybrid cattle</name>
    <dbReference type="NCBI Taxonomy" id="30522"/>
    <lineage>
        <taxon>Eukaryota</taxon>
        <taxon>Metazoa</taxon>
        <taxon>Chordata</taxon>
        <taxon>Craniata</taxon>
        <taxon>Vertebrata</taxon>
        <taxon>Euteleostomi</taxon>
        <taxon>Mammalia</taxon>
        <taxon>Eutheria</taxon>
        <taxon>Laurasiatheria</taxon>
        <taxon>Artiodactyla</taxon>
        <taxon>Ruminantia</taxon>
        <taxon>Pecora</taxon>
        <taxon>Bovidae</taxon>
        <taxon>Bovinae</taxon>
        <taxon>Bos</taxon>
    </lineage>
</organism>
<dbReference type="GeneTree" id="ENSGT00940000161354"/>
<comment type="caution">
    <text evidence="16">Lacks conserved residue(s) required for the propagation of feature annotation.</text>
</comment>
<keyword evidence="8" id="KW-0106">Calcium</keyword>
<keyword evidence="4 16" id="KW-0245">EGF-like domain</keyword>
<keyword evidence="3" id="KW-1003">Cell membrane</keyword>
<dbReference type="SMART" id="SM00181">
    <property type="entry name" value="EGF"/>
    <property type="match status" value="11"/>
</dbReference>